<keyword evidence="2" id="KW-1185">Reference proteome</keyword>
<dbReference type="PANTHER" id="PTHR46599">
    <property type="entry name" value="PIGGYBAC TRANSPOSABLE ELEMENT-DERIVED PROTEIN 4"/>
    <property type="match status" value="1"/>
</dbReference>
<accession>A0A7R8CET2</accession>
<name>A0A7R8CET2_LEPSM</name>
<dbReference type="Proteomes" id="UP000675881">
    <property type="component" value="Chromosome 10"/>
</dbReference>
<organism evidence="1 2">
    <name type="scientific">Lepeophtheirus salmonis</name>
    <name type="common">Salmon louse</name>
    <name type="synonym">Caligus salmonis</name>
    <dbReference type="NCBI Taxonomy" id="72036"/>
    <lineage>
        <taxon>Eukaryota</taxon>
        <taxon>Metazoa</taxon>
        <taxon>Ecdysozoa</taxon>
        <taxon>Arthropoda</taxon>
        <taxon>Crustacea</taxon>
        <taxon>Multicrustacea</taxon>
        <taxon>Hexanauplia</taxon>
        <taxon>Copepoda</taxon>
        <taxon>Siphonostomatoida</taxon>
        <taxon>Caligidae</taxon>
        <taxon>Lepeophtheirus</taxon>
    </lineage>
</organism>
<sequence length="184" mass="20919">MRLVLDLTEGLRCHNVTCDNFFTCYQLGQQFLKRKITMVERDVFSSKFVFTPTTTLVSYLPKKNKNVVLLSTLHKDGSISDRVDRKPIIIMDYNRNKGGVDNLDMRSIRPGCLTKATKVFLEQLGKALVAPLIERRKNVPQTEASAQIVKAFQSAGLLDRPDDQASTSTFKTSKRKRCQFCPKE</sequence>
<dbReference type="EMBL" id="HG994589">
    <property type="protein sequence ID" value="CAF2798583.1"/>
    <property type="molecule type" value="Genomic_DNA"/>
</dbReference>
<reference evidence="1" key="1">
    <citation type="submission" date="2021-02" db="EMBL/GenBank/DDBJ databases">
        <authorList>
            <person name="Bekaert M."/>
        </authorList>
    </citation>
    <scope>NUCLEOTIDE SEQUENCE</scope>
    <source>
        <strain evidence="1">IoA-00</strain>
    </source>
</reference>
<proteinExistence type="predicted"/>
<dbReference type="PANTHER" id="PTHR46599:SF6">
    <property type="entry name" value="DUAL SPECIFICITY PHOSPHATASE 26"/>
    <property type="match status" value="1"/>
</dbReference>
<dbReference type="AlphaFoldDB" id="A0A7R8CET2"/>
<evidence type="ECO:0000313" key="2">
    <source>
        <dbReference type="Proteomes" id="UP000675881"/>
    </source>
</evidence>
<evidence type="ECO:0000313" key="1">
    <source>
        <dbReference type="EMBL" id="CAF2798583.1"/>
    </source>
</evidence>
<protein>
    <submittedName>
        <fullName evidence="1">(salmon louse) hypothetical protein</fullName>
    </submittedName>
</protein>
<gene>
    <name evidence="1" type="ORF">LSAA_2347</name>
</gene>